<dbReference type="AlphaFoldDB" id="F7VJS7"/>
<dbReference type="FlyBase" id="FBgn0262486">
    <property type="gene designation" value="CG43076"/>
</dbReference>
<keyword evidence="1" id="KW-0812">Transmembrane</keyword>
<dbReference type="EMBL" id="BT128727">
    <property type="protein sequence ID" value="AEH42812.1"/>
    <property type="molecule type" value="mRNA"/>
</dbReference>
<feature type="transmembrane region" description="Helical" evidence="1">
    <location>
        <begin position="73"/>
        <end position="95"/>
    </location>
</feature>
<feature type="transmembrane region" description="Helical" evidence="1">
    <location>
        <begin position="101"/>
        <end position="122"/>
    </location>
</feature>
<reference evidence="3" key="12">
    <citation type="journal article" date="2015" name="G3 (Bethesda)">
        <title>Gene Model Annotations for Drosophila melanogaster: The Rule-Benders.</title>
        <authorList>
            <consortium name="FlyBase Consortium"/>
            <person name="Crosby M.A."/>
            <person name="Gramates L.S."/>
            <person name="Dos Santos G."/>
            <person name="Matthews B.B."/>
            <person name="St Pierre S.E."/>
            <person name="Zhou P."/>
            <person name="Schroeder A.J."/>
            <person name="Falls K."/>
            <person name="Emmert D.B."/>
            <person name="Russo S.M."/>
            <person name="Gelbart W.M."/>
            <person name="null"/>
        </authorList>
    </citation>
    <scope>NUCLEOTIDE SEQUENCE</scope>
</reference>
<reference evidence="3" key="11">
    <citation type="journal article" date="2015" name="G3 (Bethesda)">
        <title>Gene Model Annotations for Drosophila melanogaster: Impact of High-Throughput Data.</title>
        <authorList>
            <consortium name="FlyBase Consortium"/>
            <person name="Matthews B.B."/>
            <person name="Dos Santos G."/>
            <person name="Crosby M.A."/>
            <person name="Emmert D.B."/>
            <person name="St Pierre S.E."/>
            <person name="Gramates L.S."/>
            <person name="Zhou P."/>
            <person name="Schroeder A.J."/>
            <person name="Falls K."/>
            <person name="Strelets V."/>
            <person name="Russo S.M."/>
            <person name="Gelbart W.M."/>
            <person name="null"/>
        </authorList>
    </citation>
    <scope>NUCLEOTIDE SEQUENCE</scope>
</reference>
<evidence type="ECO:0000313" key="3">
    <source>
        <dbReference type="EMBL" id="AFH07392.1"/>
    </source>
</evidence>
<reference evidence="3" key="7">
    <citation type="submission" date="2006-08" db="EMBL/GenBank/DDBJ databases">
        <authorList>
            <person name="Celniker S."/>
            <person name="Carlson J."/>
            <person name="Wan K."/>
            <person name="Frise E."/>
            <person name="Hoskins R."/>
            <person name="Park S."/>
            <person name="Svirskas R."/>
            <person name="Rubin G."/>
        </authorList>
    </citation>
    <scope>NUCLEOTIDE SEQUENCE</scope>
</reference>
<reference evidence="3 5" key="6">
    <citation type="journal article" date="2005" name="PLoS Comput. Biol.">
        <title>Combined evidence annotation of transposable elements in genome sequences.</title>
        <authorList>
            <person name="Quesneville H."/>
            <person name="Bergman C.M."/>
            <person name="Andrieu O."/>
            <person name="Autard D."/>
            <person name="Nouaud D."/>
            <person name="Ashburner M."/>
            <person name="Anxolabehere D."/>
        </authorList>
    </citation>
    <scope>NUCLEOTIDE SEQUENCE [LARGE SCALE GENOMIC DNA]</scope>
    <source>
        <strain evidence="5">Berkeley</strain>
    </source>
</reference>
<feature type="transmembrane region" description="Helical" evidence="1">
    <location>
        <begin position="134"/>
        <end position="151"/>
    </location>
</feature>
<dbReference type="VEuPathDB" id="VectorBase:FBgn0262486"/>
<reference evidence="3" key="14">
    <citation type="submission" date="2023-12" db="EMBL/GenBank/DDBJ databases">
        <authorList>
            <consortium name="FlyBase"/>
        </authorList>
    </citation>
    <scope>NUCLEOTIDE SEQUENCE</scope>
</reference>
<accession>F7VJS7</accession>
<reference evidence="5" key="3">
    <citation type="journal article" date="2002" name="Genome Biol.">
        <title>Annotation of the Drosophila melanogaster euchromatic genome: a systematic review.</title>
        <authorList>
            <person name="Misra S."/>
            <person name="Crosby M.A."/>
            <person name="Mungall C.J."/>
            <person name="Matthews B.B."/>
            <person name="Campbell K.S."/>
            <person name="Hradecky P."/>
            <person name="Huang Y."/>
            <person name="Kaminker J.S."/>
            <person name="Millburn G.H."/>
            <person name="Prochnik S.E."/>
            <person name="Smith C.D."/>
            <person name="Tupy J.L."/>
            <person name="Whitfied E.J."/>
            <person name="Bayraktaroglu L."/>
            <person name="Berman B.P."/>
            <person name="Bettencourt B.R."/>
            <person name="Celniker S.E."/>
            <person name="de Grey A.D."/>
            <person name="Drysdale R.A."/>
            <person name="Harris N.L."/>
            <person name="Richter J."/>
            <person name="Russo S."/>
            <person name="Schroeder A.J."/>
            <person name="Shu S.Q."/>
            <person name="Stapleton M."/>
            <person name="Yamada C."/>
            <person name="Ashburner M."/>
            <person name="Gelbart W.M."/>
            <person name="Rubin G.M."/>
            <person name="Lewis S.E."/>
        </authorList>
    </citation>
    <scope>GENOME REANNOTATION</scope>
    <source>
        <strain evidence="5">Berkeley</strain>
    </source>
</reference>
<keyword evidence="1" id="KW-0472">Membrane</keyword>
<reference evidence="5" key="4">
    <citation type="journal article" date="2002" name="Genome Biol.">
        <title>The transposable elements of the Drosophila melanogaster euchromatin: a genomics perspective.</title>
        <authorList>
            <person name="Kaminker J.S."/>
            <person name="Bergman C.M."/>
            <person name="Kronmiller B."/>
            <person name="Carlson J."/>
            <person name="Svirskas R."/>
            <person name="Patel S."/>
            <person name="Frise E."/>
            <person name="Wheeler D.A."/>
            <person name="Lewis S.E."/>
            <person name="Rubin G.M."/>
            <person name="Ashburner M."/>
            <person name="Celniker S.E."/>
        </authorList>
    </citation>
    <scope>NUCLEOTIDE SEQUENCE [LARGE SCALE GENOMIC DNA]</scope>
    <source>
        <strain evidence="5">Berkeley</strain>
    </source>
</reference>
<gene>
    <name evidence="2" type="primary">CG43076-RA</name>
    <name evidence="3" type="synonym">Dmel\CG43076</name>
    <name evidence="3" type="synonym">lincRNA.997</name>
    <name evidence="3 4" type="ORF">CG43076</name>
    <name evidence="3" type="ORF">Dmel_CG43076</name>
</gene>
<dbReference type="OrthoDB" id="10312214at2759"/>
<evidence type="ECO:0000313" key="4">
    <source>
        <dbReference type="FlyBase" id="FBgn0262486"/>
    </source>
</evidence>
<keyword evidence="5" id="KW-1185">Reference proteome</keyword>
<reference evidence="3 5" key="1">
    <citation type="journal article" date="2000" name="Science">
        <title>The genome sequence of Drosophila melanogaster.</title>
        <authorList>
            <person name="Adams M.D."/>
            <person name="Celniker S.E."/>
            <person name="Holt R.A."/>
            <person name="Evans C.A."/>
            <person name="Gocayne J.D."/>
            <person name="Amanatides P.G."/>
            <person name="Scherer S.E."/>
            <person name="Li P.W."/>
            <person name="Hoskins R.A."/>
            <person name="Galle R.F."/>
            <person name="George R.A."/>
            <person name="Lewis S.E."/>
            <person name="Richards S."/>
            <person name="Ashburner M."/>
            <person name="Henderson S.N."/>
            <person name="Sutton G.G."/>
            <person name="Wortman J.R."/>
            <person name="Yandell M.D."/>
            <person name="Zhang Q."/>
            <person name="Chen L.X."/>
            <person name="Brandon R.C."/>
            <person name="Rogers Y.H."/>
            <person name="Blazej R.G."/>
            <person name="Champe M."/>
            <person name="Pfeiffer B.D."/>
            <person name="Wan K.H."/>
            <person name="Doyle C."/>
            <person name="Baxter E.G."/>
            <person name="Helt G."/>
            <person name="Nelson C.R."/>
            <person name="Gabor G.L."/>
            <person name="Abril J.F."/>
            <person name="Agbayani A."/>
            <person name="An H.J."/>
            <person name="Andrews-Pfannkoch C."/>
            <person name="Baldwin D."/>
            <person name="Ballew R.M."/>
            <person name="Basu A."/>
            <person name="Baxendale J."/>
            <person name="Bayraktaroglu L."/>
            <person name="Beasley E.M."/>
            <person name="Beeson K.Y."/>
            <person name="Benos P.V."/>
            <person name="Berman B.P."/>
            <person name="Bhandari D."/>
            <person name="Bolshakov S."/>
            <person name="Borkova D."/>
            <person name="Botchan M.R."/>
            <person name="Bouck J."/>
            <person name="Brokstein P."/>
            <person name="Brottier P."/>
            <person name="Burtis K.C."/>
            <person name="Busam D.A."/>
            <person name="Butler H."/>
            <person name="Cadieu E."/>
            <person name="Center A."/>
            <person name="Chandra I."/>
            <person name="Cherry J.M."/>
            <person name="Cawley S."/>
            <person name="Dahlke C."/>
            <person name="Davenport L.B."/>
            <person name="Davies P."/>
            <person name="de Pablos B."/>
            <person name="Delcher A."/>
            <person name="Deng Z."/>
            <person name="Mays A.D."/>
            <person name="Dew I."/>
            <person name="Dietz S.M."/>
            <person name="Dodson K."/>
            <person name="Doup L.E."/>
            <person name="Downes M."/>
            <person name="Dugan-Rocha S."/>
            <person name="Dunkov B.C."/>
            <person name="Dunn P."/>
            <person name="Durbin K.J."/>
            <person name="Evangelista C.C."/>
            <person name="Ferraz C."/>
            <person name="Ferriera S."/>
            <person name="Fleischmann W."/>
            <person name="Fosler C."/>
            <person name="Gabrielian A.E."/>
            <person name="Garg N.S."/>
            <person name="Gelbart W.M."/>
            <person name="Glasser K."/>
            <person name="Glodek A."/>
            <person name="Gong F."/>
            <person name="Gorrell J.H."/>
            <person name="Gu Z."/>
            <person name="Guan P."/>
            <person name="Harris M."/>
            <person name="Harris N.L."/>
            <person name="Harvey D."/>
            <person name="Heiman T.J."/>
            <person name="Hernandez J.R."/>
            <person name="Houck J."/>
            <person name="Hostin D."/>
            <person name="Houston K.A."/>
            <person name="Howland T.J."/>
            <person name="Wei M.H."/>
            <person name="Ibegwam C."/>
            <person name="Jalali M."/>
            <person name="Kalush F."/>
            <person name="Karpen G.H."/>
            <person name="Ke Z."/>
            <person name="Kennison J.A."/>
            <person name="Ketchum K.A."/>
            <person name="Kimmel B.E."/>
            <person name="Kodira C.D."/>
            <person name="Kraft C."/>
            <person name="Kravitz S."/>
            <person name="Kulp D."/>
            <person name="Lai Z."/>
            <person name="Lasko P."/>
            <person name="Lei Y."/>
            <person name="Levitsky A.A."/>
            <person name="Li J."/>
            <person name="Li Z."/>
            <person name="Liang Y."/>
            <person name="Lin X."/>
            <person name="Liu X."/>
            <person name="Mattei B."/>
            <person name="McIntosh T.C."/>
            <person name="McLeod M.P."/>
            <person name="McPherson D."/>
            <person name="Merkulov G."/>
            <person name="Milshina N.V."/>
            <person name="Mobarry C."/>
            <person name="Morris J."/>
            <person name="Moshrefi A."/>
            <person name="Mount S.M."/>
            <person name="Moy M."/>
            <person name="Murphy B."/>
            <person name="Murphy L."/>
            <person name="Muzny D.M."/>
            <person name="Nelson D.L."/>
            <person name="Nelson D.R."/>
            <person name="Nelson K.A."/>
            <person name="Nixon K."/>
            <person name="Nusskern D.R."/>
            <person name="Pacleb J.M."/>
            <person name="Palazzolo M."/>
            <person name="Pittman G.S."/>
            <person name="Pan S."/>
            <person name="Pollard J."/>
            <person name="Puri V."/>
            <person name="Reese M.G."/>
            <person name="Reinert K."/>
            <person name="Remington K."/>
            <person name="Saunders R.D."/>
            <person name="Scheeler F."/>
            <person name="Shen H."/>
            <person name="Shue B.C."/>
            <person name="Siden-Kiamos I."/>
            <person name="Simpson M."/>
            <person name="Skupski M.P."/>
            <person name="Smith T."/>
            <person name="Spier E."/>
            <person name="Spradling A.C."/>
            <person name="Stapleton M."/>
            <person name="Strong R."/>
            <person name="Sun E."/>
            <person name="Svirskas R."/>
            <person name="Tector C."/>
            <person name="Turner R."/>
            <person name="Venter E."/>
            <person name="Wang A.H."/>
            <person name="Wang X."/>
            <person name="Wang Z.Y."/>
            <person name="Wassarman D.A."/>
            <person name="Weinstock G.M."/>
            <person name="Weissenbach J."/>
            <person name="Williams S.M."/>
            <person name="WoodageT"/>
            <person name="Worley K.C."/>
            <person name="Wu D."/>
            <person name="Yang S."/>
            <person name="Yao Q.A."/>
            <person name="Ye J."/>
            <person name="Yeh R.F."/>
            <person name="Zaveri J.S."/>
            <person name="Zhan M."/>
            <person name="Zhang G."/>
            <person name="Zhao Q."/>
            <person name="Zheng L."/>
            <person name="Zheng X.H."/>
            <person name="Zhong F.N."/>
            <person name="Zhong W."/>
            <person name="Zhou X."/>
            <person name="Zhu S."/>
            <person name="Zhu X."/>
            <person name="Smith H.O."/>
            <person name="Gibbs R.A."/>
            <person name="Myers E.W."/>
            <person name="Rubin G.M."/>
            <person name="Venter J.C."/>
        </authorList>
    </citation>
    <scope>NUCLEOTIDE SEQUENCE [LARGE SCALE GENOMIC DNA]</scope>
    <source>
        <strain evidence="5">Berkeley</strain>
    </source>
</reference>
<evidence type="ECO:0000313" key="2">
    <source>
        <dbReference type="EMBL" id="AEH42812.1"/>
    </source>
</evidence>
<reference evidence="3" key="15">
    <citation type="submission" date="2024-06" db="EMBL/GenBank/DDBJ databases">
        <title>Drosophila melanogaster release 4 sequence.</title>
        <authorList>
            <consortium name="Berkeley Drosophila Genome Project"/>
            <person name="Celniker S."/>
            <person name="Carlson J."/>
            <person name="Wan K."/>
            <person name="Pfeiffer B."/>
            <person name="Frise E."/>
            <person name="George R."/>
            <person name="Hoskins R."/>
            <person name="Stapleton M."/>
            <person name="Pacleb J."/>
            <person name="Park S."/>
            <person name="Svirskas R."/>
            <person name="Smith E."/>
            <person name="Yu C."/>
            <person name="Rubin G."/>
        </authorList>
    </citation>
    <scope>NUCLEOTIDE SEQUENCE</scope>
</reference>
<dbReference type="PaxDb" id="7227-FBpp0293377"/>
<evidence type="ECO:0000313" key="5">
    <source>
        <dbReference type="Proteomes" id="UP000000803"/>
    </source>
</evidence>
<dbReference type="AGR" id="FB:FBgn0262486"/>
<reference evidence="3 5" key="5">
    <citation type="journal article" date="2002" name="Genome Biol.">
        <title>Heterochromatic sequences in a Drosophila whole-genome shotgun assembly.</title>
        <authorList>
            <person name="Hoskins R.A."/>
            <person name="Smith C.D."/>
            <person name="Carlson J.W."/>
            <person name="Carvalho A.B."/>
            <person name="Halpern A."/>
            <person name="Kaminker J.S."/>
            <person name="Kennedy C."/>
            <person name="Mungall C.J."/>
            <person name="Sullivan B.A."/>
            <person name="Sutton G.G."/>
            <person name="Yasuhara J.C."/>
            <person name="Wakimoto B.T."/>
            <person name="Myers E.W."/>
            <person name="Celniker S.E."/>
            <person name="Rubin G.M."/>
            <person name="Karpen G.H."/>
        </authorList>
    </citation>
    <scope>NUCLEOTIDE SEQUENCE [LARGE SCALE GENOMIC DNA]</scope>
    <source>
        <strain evidence="5">Berkeley</strain>
    </source>
</reference>
<sequence length="160" mass="18696">MSSIEWIADMLFYAMRTYLKMTAPSCDAHFLINALGKIEHLIHFIEFSIMIIRRPRNLMVLTNSRESRLQLRNCLSMLRTWAQVIYALLSVLALIHIKTIYISIALLISGIVLFTDMIFMAINGVHGRRTLRPAQILWISLCCCTWVPWILDEMINYLYK</sequence>
<dbReference type="RefSeq" id="NP_001245678.1">
    <property type="nucleotide sequence ID" value="NM_001258749.2"/>
</dbReference>
<reference evidence="5" key="2">
    <citation type="journal article" date="2002" name="Genome Biol.">
        <title>Finishing a whole-genome shotgun: release 3 of the Drosophila melanogaster euchromatic genome sequence.</title>
        <authorList>
            <person name="Celniker S.E."/>
            <person name="Wheeler D.A."/>
            <person name="Kronmiller B."/>
            <person name="Carlson J.W."/>
            <person name="Halpern A."/>
            <person name="Patel S."/>
            <person name="Adams M."/>
            <person name="Champe M."/>
            <person name="Dugan S.P."/>
            <person name="Frise E."/>
            <person name="Hodgson A."/>
            <person name="George R.A."/>
            <person name="Hoskins R.A."/>
            <person name="Laverty T."/>
            <person name="Muzny D.M."/>
            <person name="Nelson C.R."/>
            <person name="Pacleb J.M."/>
            <person name="Park S."/>
            <person name="Pfeiffer B.D."/>
            <person name="Richards S."/>
            <person name="Sodergren E.J."/>
            <person name="Svirskas R."/>
            <person name="Tabor P.E."/>
            <person name="Wan K."/>
            <person name="Stapleton M."/>
            <person name="Sutton G.G."/>
            <person name="Venter C."/>
            <person name="Weinstock G."/>
            <person name="Scherer S.E."/>
            <person name="Myers E.W."/>
            <person name="Gibbs R.A."/>
            <person name="Rubin G.M."/>
        </authorList>
    </citation>
    <scope>NUCLEOTIDE SEQUENCE [LARGE SCALE GENOMIC DNA]</scope>
    <source>
        <strain evidence="5">Berkeley</strain>
    </source>
</reference>
<dbReference type="HOGENOM" id="CLU_112178_1_0_1"/>
<reference evidence="2" key="10">
    <citation type="submission" date="2011-06" db="EMBL/GenBank/DDBJ databases">
        <authorList>
            <person name="Carlson J."/>
            <person name="Booth B."/>
            <person name="Frise E."/>
            <person name="Sandler J."/>
            <person name="Wan K."/>
            <person name="Yu C."/>
            <person name="Celniker S."/>
        </authorList>
    </citation>
    <scope>NUCLEOTIDE SEQUENCE</scope>
</reference>
<dbReference type="BioGRID-ORCS" id="12797979">
    <property type="hits" value="0 hits in 1 CRISPR screen"/>
</dbReference>
<protein>
    <submittedName>
        <fullName evidence="2">MIP31873p</fullName>
    </submittedName>
</protein>
<dbReference type="SMR" id="F7VJS7"/>
<dbReference type="EMBL" id="AE014298">
    <property type="protein sequence ID" value="AFH07392.1"/>
    <property type="molecule type" value="Genomic_DNA"/>
</dbReference>
<dbReference type="Bgee" id="FBgn0262486">
    <property type="expression patterns" value="Expressed in early elongation stage spermatid (Drosophila) in testis and 16 other cell types or tissues"/>
</dbReference>
<dbReference type="Proteomes" id="UP000000803">
    <property type="component" value="Chromosome X"/>
</dbReference>
<reference evidence="3 5" key="9">
    <citation type="journal article" date="2007" name="Science">
        <title>Sequence finishing and mapping of Drosophila melanogaster heterochromatin.</title>
        <authorList>
            <person name="Hoskins R.A."/>
            <person name="Carlson J.W."/>
            <person name="Kennedy C."/>
            <person name="Acevedo D."/>
            <person name="Evans-Holm M."/>
            <person name="Frise E."/>
            <person name="Wan K.H."/>
            <person name="Park S."/>
            <person name="Mendez-Lago M."/>
            <person name="Rossi F."/>
            <person name="Villasante A."/>
            <person name="Dimitri P."/>
            <person name="Karpen G.H."/>
            <person name="Celniker S.E."/>
        </authorList>
    </citation>
    <scope>NUCLEOTIDE SEQUENCE [LARGE SCALE GENOMIC DNA]</scope>
    <source>
        <strain evidence="5">Berkeley</strain>
    </source>
</reference>
<organism evidence="2">
    <name type="scientific">Drosophila melanogaster</name>
    <name type="common">Fruit fly</name>
    <dbReference type="NCBI Taxonomy" id="7227"/>
    <lineage>
        <taxon>Eukaryota</taxon>
        <taxon>Metazoa</taxon>
        <taxon>Ecdysozoa</taxon>
        <taxon>Arthropoda</taxon>
        <taxon>Hexapoda</taxon>
        <taxon>Insecta</taxon>
        <taxon>Pterygota</taxon>
        <taxon>Neoptera</taxon>
        <taxon>Endopterygota</taxon>
        <taxon>Diptera</taxon>
        <taxon>Brachycera</taxon>
        <taxon>Muscomorpha</taxon>
        <taxon>Ephydroidea</taxon>
        <taxon>Drosophilidae</taxon>
        <taxon>Drosophila</taxon>
        <taxon>Sophophora</taxon>
    </lineage>
</organism>
<proteinExistence type="evidence at transcript level"/>
<dbReference type="GeneID" id="12797979"/>
<keyword evidence="1" id="KW-1133">Transmembrane helix</keyword>
<reference evidence="3" key="13">
    <citation type="journal article" date="2015" name="Genome Res.">
        <title>The Release 6 reference sequence of the Drosophila melanogaster genome.</title>
        <authorList>
            <person name="Hoskins R.A."/>
            <person name="Carlson J.W."/>
            <person name="Wan K.H."/>
            <person name="Park S."/>
            <person name="Mendez I."/>
            <person name="Galle S.E."/>
            <person name="Booth B.W."/>
            <person name="Pfeiffer B.D."/>
            <person name="George R.A."/>
            <person name="Svirskas R."/>
            <person name="Krzywinski M."/>
            <person name="Schein J."/>
            <person name="Accardo M.C."/>
            <person name="Damia E."/>
            <person name="Messina G."/>
            <person name="Mendez-Lago M."/>
            <person name="de Pablos B."/>
            <person name="Demakova O.V."/>
            <person name="Andreyeva E.N."/>
            <person name="Boldyreva L.V."/>
            <person name="Marra M."/>
            <person name="Carvalho A.B."/>
            <person name="Dimitri P."/>
            <person name="Villasante A."/>
            <person name="Zhimulev I.F."/>
            <person name="Rubin G.M."/>
            <person name="Karpen G.H."/>
            <person name="Celniker S.E."/>
        </authorList>
    </citation>
    <scope>NUCLEOTIDE SEQUENCE</scope>
</reference>
<name>F7VJS7_DROME</name>
<dbReference type="KEGG" id="dme:Dmel_CG43076"/>
<evidence type="ECO:0000256" key="1">
    <source>
        <dbReference type="SAM" id="Phobius"/>
    </source>
</evidence>
<reference evidence="3 5" key="8">
    <citation type="journal article" date="2007" name="Science">
        <title>The Release 5.1 annotation of Drosophila melanogaster heterochromatin.</title>
        <authorList>
            <person name="Smith C.D."/>
            <person name="Shu S."/>
            <person name="Mungall C.J."/>
            <person name="Karpen G.H."/>
        </authorList>
    </citation>
    <scope>NUCLEOTIDE SEQUENCE [LARGE SCALE GENOMIC DNA]</scope>
    <source>
        <strain evidence="5">Berkeley</strain>
    </source>
</reference>